<dbReference type="Pfam" id="PF12937">
    <property type="entry name" value="F-box-like"/>
    <property type="match status" value="1"/>
</dbReference>
<reference evidence="2 3" key="1">
    <citation type="submission" date="2020-07" db="EMBL/GenBank/DDBJ databases">
        <title>Comparative genomics of pyrophilous fungi reveals a link between fire events and developmental genes.</title>
        <authorList>
            <consortium name="DOE Joint Genome Institute"/>
            <person name="Steindorff A.S."/>
            <person name="Carver A."/>
            <person name="Calhoun S."/>
            <person name="Stillman K."/>
            <person name="Liu H."/>
            <person name="Lipzen A."/>
            <person name="Pangilinan J."/>
            <person name="Labutti K."/>
            <person name="Bruns T.D."/>
            <person name="Grigoriev I.V."/>
        </authorList>
    </citation>
    <scope>NUCLEOTIDE SEQUENCE [LARGE SCALE GENOMIC DNA]</scope>
    <source>
        <strain evidence="2 3">CBS 144469</strain>
    </source>
</reference>
<accession>A0A8H6HDH8</accession>
<organism evidence="2 3">
    <name type="scientific">Ephemerocybe angulata</name>
    <dbReference type="NCBI Taxonomy" id="980116"/>
    <lineage>
        <taxon>Eukaryota</taxon>
        <taxon>Fungi</taxon>
        <taxon>Dikarya</taxon>
        <taxon>Basidiomycota</taxon>
        <taxon>Agaricomycotina</taxon>
        <taxon>Agaricomycetes</taxon>
        <taxon>Agaricomycetidae</taxon>
        <taxon>Agaricales</taxon>
        <taxon>Agaricineae</taxon>
        <taxon>Psathyrellaceae</taxon>
        <taxon>Ephemerocybe</taxon>
    </lineage>
</organism>
<dbReference type="SUPFAM" id="SSF81383">
    <property type="entry name" value="F-box domain"/>
    <property type="match status" value="1"/>
</dbReference>
<feature type="domain" description="F-box" evidence="1">
    <location>
        <begin position="8"/>
        <end position="51"/>
    </location>
</feature>
<name>A0A8H6HDH8_9AGAR</name>
<dbReference type="Proteomes" id="UP000521943">
    <property type="component" value="Unassembled WGS sequence"/>
</dbReference>
<evidence type="ECO:0000313" key="2">
    <source>
        <dbReference type="EMBL" id="KAF6743776.1"/>
    </source>
</evidence>
<dbReference type="InterPro" id="IPR032675">
    <property type="entry name" value="LRR_dom_sf"/>
</dbReference>
<dbReference type="AlphaFoldDB" id="A0A8H6HDH8"/>
<dbReference type="InterPro" id="IPR001810">
    <property type="entry name" value="F-box_dom"/>
</dbReference>
<dbReference type="Gene3D" id="3.80.10.10">
    <property type="entry name" value="Ribonuclease Inhibitor"/>
    <property type="match status" value="1"/>
</dbReference>
<proteinExistence type="predicted"/>
<dbReference type="InterPro" id="IPR036047">
    <property type="entry name" value="F-box-like_dom_sf"/>
</dbReference>
<comment type="caution">
    <text evidence="2">The sequence shown here is derived from an EMBL/GenBank/DDBJ whole genome shotgun (WGS) entry which is preliminary data.</text>
</comment>
<evidence type="ECO:0000259" key="1">
    <source>
        <dbReference type="Pfam" id="PF12937"/>
    </source>
</evidence>
<gene>
    <name evidence="2" type="ORF">DFP72DRAFT_1019920</name>
</gene>
<dbReference type="EMBL" id="JACGCI010000136">
    <property type="protein sequence ID" value="KAF6743776.1"/>
    <property type="molecule type" value="Genomic_DNA"/>
</dbReference>
<sequence>MSDVHSLPQLPFELLSAACSFLSGNDLRVLARTSSVLRSAANDTLYKDITIHTNSLHLIQKLAAEPPLARIVRTCRIVVGLEDTVTLLPSLAYAEIASALSNMSGLTSLSLSAPVRHGGEILKTGPGAFFPQLRQLQASFPFGQTMIDFLTKAPGLESLVLDQSRTDLTLEIPHTVHTFIPRLSAISGPGRLSQALVPGRPVSSISLTSERLSEDIVSTLAASTGRVTTLSADMSGPLIPILEALAAMMPELEFIRLDTANEFCDYFCDTGFMAQVNISLDSMHRLKSAEISSLRWRWGGSLDDGNRVLLNEPVFWPLDARHEEEGCDDCYPY</sequence>
<evidence type="ECO:0000313" key="3">
    <source>
        <dbReference type="Proteomes" id="UP000521943"/>
    </source>
</evidence>
<keyword evidence="3" id="KW-1185">Reference proteome</keyword>
<protein>
    <recommendedName>
        <fullName evidence="1">F-box domain-containing protein</fullName>
    </recommendedName>
</protein>
<dbReference type="OrthoDB" id="613763at2759"/>